<evidence type="ECO:0000256" key="2">
    <source>
        <dbReference type="ARBA" id="ARBA00023015"/>
    </source>
</evidence>
<evidence type="ECO:0000313" key="9">
    <source>
        <dbReference type="EMBL" id="AEM82368.1"/>
    </source>
</evidence>
<dbReference type="InterPro" id="IPR014284">
    <property type="entry name" value="RNA_pol_sigma-70_dom"/>
</dbReference>
<gene>
    <name evidence="9" type="ORF">Strvi_2654</name>
</gene>
<evidence type="ECO:0000256" key="3">
    <source>
        <dbReference type="ARBA" id="ARBA00023082"/>
    </source>
</evidence>
<reference evidence="9" key="1">
    <citation type="submission" date="2011-08" db="EMBL/GenBank/DDBJ databases">
        <title>Complete sequence of chromosome of Streptomyces violaceusniger Tu 4113.</title>
        <authorList>
            <consortium name="US DOE Joint Genome Institute"/>
            <person name="Lucas S."/>
            <person name="Han J."/>
            <person name="Lapidus A."/>
            <person name="Cheng J.-F."/>
            <person name="Goodwin L."/>
            <person name="Pitluck S."/>
            <person name="Peters L."/>
            <person name="Ivanova N."/>
            <person name="Daligault H."/>
            <person name="Detter J.C."/>
            <person name="Han C."/>
            <person name="Tapia R."/>
            <person name="Land M."/>
            <person name="Hauser L."/>
            <person name="Kyrpides N."/>
            <person name="Ivanova N."/>
            <person name="Pagani I."/>
            <person name="Hagen A."/>
            <person name="Katz L."/>
            <person name="Fiedler H.-P."/>
            <person name="Keasling J."/>
            <person name="Fortman J."/>
            <person name="Woyke T."/>
        </authorList>
    </citation>
    <scope>NUCLEOTIDE SEQUENCE [LARGE SCALE GENOMIC DNA]</scope>
    <source>
        <strain evidence="9">Tu 4113</strain>
    </source>
</reference>
<dbReference type="KEGG" id="svl:Strvi_2654"/>
<sequence length="187" mass="20841">MGEQRAPVQEQRVTRRQSAQTPLHAPGSRLDFALFYSEHLGMLTRFVMRLGASPYEAAEAAHAAFVEAFPKWSQITTPRAWLRTVAARAYLRQTQLRDRPTDTIPDQPGGECPLAALVLKDEEQHVCAALSALPPRQRQVMAWHLDGFSHSEISDELGITVEAVRQNYARARVSLKRALGLTAGDQL</sequence>
<name>G2NYS3_STRV4</name>
<dbReference type="EMBL" id="CP002994">
    <property type="protein sequence ID" value="AEM82368.1"/>
    <property type="molecule type" value="Genomic_DNA"/>
</dbReference>
<dbReference type="InterPro" id="IPR039425">
    <property type="entry name" value="RNA_pol_sigma-70-like"/>
</dbReference>
<dbReference type="InterPro" id="IPR013325">
    <property type="entry name" value="RNA_pol_sigma_r2"/>
</dbReference>
<dbReference type="Proteomes" id="UP000008703">
    <property type="component" value="Chromosome"/>
</dbReference>
<dbReference type="Gene3D" id="1.10.10.10">
    <property type="entry name" value="Winged helix-like DNA-binding domain superfamily/Winged helix DNA-binding domain"/>
    <property type="match status" value="1"/>
</dbReference>
<comment type="similarity">
    <text evidence="1">Belongs to the sigma-70 factor family. ECF subfamily.</text>
</comment>
<dbReference type="NCBIfam" id="TIGR02937">
    <property type="entry name" value="sigma70-ECF"/>
    <property type="match status" value="1"/>
</dbReference>
<dbReference type="CDD" id="cd06171">
    <property type="entry name" value="Sigma70_r4"/>
    <property type="match status" value="1"/>
</dbReference>
<proteinExistence type="inferred from homology"/>
<dbReference type="Gene3D" id="1.10.1740.10">
    <property type="match status" value="1"/>
</dbReference>
<evidence type="ECO:0000259" key="8">
    <source>
        <dbReference type="Pfam" id="PF08281"/>
    </source>
</evidence>
<organism evidence="9 10">
    <name type="scientific">Streptomyces violaceusniger (strain Tu 4113)</name>
    <dbReference type="NCBI Taxonomy" id="653045"/>
    <lineage>
        <taxon>Bacteria</taxon>
        <taxon>Bacillati</taxon>
        <taxon>Actinomycetota</taxon>
        <taxon>Actinomycetes</taxon>
        <taxon>Kitasatosporales</taxon>
        <taxon>Streptomycetaceae</taxon>
        <taxon>Streptomyces</taxon>
        <taxon>Streptomyces violaceusniger group</taxon>
    </lineage>
</organism>
<feature type="domain" description="RNA polymerase sigma-70 region 2" evidence="7">
    <location>
        <begin position="35"/>
        <end position="93"/>
    </location>
</feature>
<dbReference type="InterPro" id="IPR036388">
    <property type="entry name" value="WH-like_DNA-bd_sf"/>
</dbReference>
<evidence type="ECO:0000256" key="4">
    <source>
        <dbReference type="ARBA" id="ARBA00023125"/>
    </source>
</evidence>
<dbReference type="Pfam" id="PF04542">
    <property type="entry name" value="Sigma70_r2"/>
    <property type="match status" value="1"/>
</dbReference>
<dbReference type="GO" id="GO:0016987">
    <property type="term" value="F:sigma factor activity"/>
    <property type="evidence" value="ECO:0007669"/>
    <property type="project" value="UniProtKB-KW"/>
</dbReference>
<feature type="region of interest" description="Disordered" evidence="6">
    <location>
        <begin position="1"/>
        <end position="24"/>
    </location>
</feature>
<dbReference type="InterPro" id="IPR013324">
    <property type="entry name" value="RNA_pol_sigma_r3/r4-like"/>
</dbReference>
<dbReference type="InterPro" id="IPR007627">
    <property type="entry name" value="RNA_pol_sigma70_r2"/>
</dbReference>
<dbReference type="PANTHER" id="PTHR43133:SF8">
    <property type="entry name" value="RNA POLYMERASE SIGMA FACTOR HI_1459-RELATED"/>
    <property type="match status" value="1"/>
</dbReference>
<evidence type="ECO:0000313" key="10">
    <source>
        <dbReference type="Proteomes" id="UP000008703"/>
    </source>
</evidence>
<dbReference type="Pfam" id="PF08281">
    <property type="entry name" value="Sigma70_r4_2"/>
    <property type="match status" value="1"/>
</dbReference>
<dbReference type="InterPro" id="IPR013249">
    <property type="entry name" value="RNA_pol_sigma70_r4_t2"/>
</dbReference>
<keyword evidence="5" id="KW-0804">Transcription</keyword>
<evidence type="ECO:0000256" key="1">
    <source>
        <dbReference type="ARBA" id="ARBA00010641"/>
    </source>
</evidence>
<evidence type="ECO:0000256" key="5">
    <source>
        <dbReference type="ARBA" id="ARBA00023163"/>
    </source>
</evidence>
<dbReference type="eggNOG" id="COG1595">
    <property type="taxonomic scope" value="Bacteria"/>
</dbReference>
<protein>
    <submittedName>
        <fullName evidence="9">RNA polymerase, sigma-24 subunit, ECF subfamily</fullName>
    </submittedName>
</protein>
<dbReference type="RefSeq" id="WP_014055870.1">
    <property type="nucleotide sequence ID" value="NC_015957.1"/>
</dbReference>
<evidence type="ECO:0000259" key="7">
    <source>
        <dbReference type="Pfam" id="PF04542"/>
    </source>
</evidence>
<dbReference type="HOGENOM" id="CLU_047691_15_7_11"/>
<dbReference type="SUPFAM" id="SSF88659">
    <property type="entry name" value="Sigma3 and sigma4 domains of RNA polymerase sigma factors"/>
    <property type="match status" value="1"/>
</dbReference>
<dbReference type="SUPFAM" id="SSF88946">
    <property type="entry name" value="Sigma2 domain of RNA polymerase sigma factors"/>
    <property type="match status" value="1"/>
</dbReference>
<dbReference type="AlphaFoldDB" id="G2NYS3"/>
<dbReference type="PANTHER" id="PTHR43133">
    <property type="entry name" value="RNA POLYMERASE ECF-TYPE SIGMA FACTO"/>
    <property type="match status" value="1"/>
</dbReference>
<dbReference type="GO" id="GO:0006352">
    <property type="term" value="P:DNA-templated transcription initiation"/>
    <property type="evidence" value="ECO:0007669"/>
    <property type="project" value="InterPro"/>
</dbReference>
<evidence type="ECO:0000256" key="6">
    <source>
        <dbReference type="SAM" id="MobiDB-lite"/>
    </source>
</evidence>
<dbReference type="GO" id="GO:0003677">
    <property type="term" value="F:DNA binding"/>
    <property type="evidence" value="ECO:0007669"/>
    <property type="project" value="UniProtKB-KW"/>
</dbReference>
<keyword evidence="3" id="KW-0731">Sigma factor</keyword>
<keyword evidence="10" id="KW-1185">Reference proteome</keyword>
<accession>G2NYS3</accession>
<keyword evidence="4" id="KW-0238">DNA-binding</keyword>
<keyword evidence="2" id="KW-0805">Transcription regulation</keyword>
<feature type="domain" description="RNA polymerase sigma factor 70 region 4 type 2" evidence="8">
    <location>
        <begin position="129"/>
        <end position="174"/>
    </location>
</feature>